<sequence>MKIRYVLTLLGYLTLLAGFPSCENSLKSEDDFFSEGVIAVSVNNEFKVAPKAKLIEIARKSVSEMYMGTEVHKIEVIEAQVAQNGMYRYLFASAVKDGTKLSVAIELVAHKPEANTEKASIFSFASTRDQVSYLYMPGEKHSCAGNNCSSCSFEKDREGKIIGCTCSSTGSMMGGSSYCNHTIST</sequence>
<dbReference type="AlphaFoldDB" id="A0A6B2H4C0"/>
<dbReference type="Proteomes" id="UP000478546">
    <property type="component" value="Unassembled WGS sequence"/>
</dbReference>
<keyword evidence="2" id="KW-1185">Reference proteome</keyword>
<proteinExistence type="predicted"/>
<dbReference type="RefSeq" id="WP_162347029.1">
    <property type="nucleotide sequence ID" value="NZ_JAAEAA010000018.1"/>
</dbReference>
<evidence type="ECO:0000313" key="1">
    <source>
        <dbReference type="EMBL" id="NDK56968.1"/>
    </source>
</evidence>
<accession>A0A6B2H4C0</accession>
<name>A0A6B2H4C0_9BACT</name>
<evidence type="ECO:0000313" key="2">
    <source>
        <dbReference type="Proteomes" id="UP000478546"/>
    </source>
</evidence>
<comment type="caution">
    <text evidence="1">The sequence shown here is derived from an EMBL/GenBank/DDBJ whole genome shotgun (WGS) entry which is preliminary data.</text>
</comment>
<organism evidence="1 2">
    <name type="scientific">Pontibacter fetidus</name>
    <dbReference type="NCBI Taxonomy" id="2700082"/>
    <lineage>
        <taxon>Bacteria</taxon>
        <taxon>Pseudomonadati</taxon>
        <taxon>Bacteroidota</taxon>
        <taxon>Cytophagia</taxon>
        <taxon>Cytophagales</taxon>
        <taxon>Hymenobacteraceae</taxon>
        <taxon>Pontibacter</taxon>
    </lineage>
</organism>
<gene>
    <name evidence="1" type="ORF">GWO68_13660</name>
</gene>
<protein>
    <submittedName>
        <fullName evidence="1">Uncharacterized protein</fullName>
    </submittedName>
</protein>
<reference evidence="1 2" key="1">
    <citation type="submission" date="2020-01" db="EMBL/GenBank/DDBJ databases">
        <authorList>
            <person name="Kim M.K."/>
        </authorList>
    </citation>
    <scope>NUCLEOTIDE SEQUENCE [LARGE SCALE GENOMIC DNA]</scope>
    <source>
        <strain evidence="1 2">BT213</strain>
    </source>
</reference>
<dbReference type="EMBL" id="JAAEAA010000018">
    <property type="protein sequence ID" value="NDK56968.1"/>
    <property type="molecule type" value="Genomic_DNA"/>
</dbReference>